<evidence type="ECO:0000259" key="4">
    <source>
        <dbReference type="PROSITE" id="PS50930"/>
    </source>
</evidence>
<accession>A0ABX2QQ25</accession>
<keyword evidence="6" id="KW-1185">Reference proteome</keyword>
<dbReference type="SUPFAM" id="SSF52172">
    <property type="entry name" value="CheY-like"/>
    <property type="match status" value="1"/>
</dbReference>
<dbReference type="PROSITE" id="PS50110">
    <property type="entry name" value="RESPONSE_REGULATORY"/>
    <property type="match status" value="1"/>
</dbReference>
<dbReference type="PANTHER" id="PTHR48111">
    <property type="entry name" value="REGULATOR OF RPOS"/>
    <property type="match status" value="1"/>
</dbReference>
<dbReference type="InterPro" id="IPR001789">
    <property type="entry name" value="Sig_transdc_resp-reg_receiver"/>
</dbReference>
<dbReference type="PANTHER" id="PTHR48111:SF69">
    <property type="entry name" value="RESPONSE REGULATOR RECEIVER"/>
    <property type="match status" value="1"/>
</dbReference>
<dbReference type="InterPro" id="IPR039420">
    <property type="entry name" value="WalR-like"/>
</dbReference>
<dbReference type="Gene3D" id="3.40.50.2300">
    <property type="match status" value="1"/>
</dbReference>
<dbReference type="InterPro" id="IPR007492">
    <property type="entry name" value="LytTR_DNA-bd_dom"/>
</dbReference>
<dbReference type="Pfam" id="PF00072">
    <property type="entry name" value="Response_reg"/>
    <property type="match status" value="1"/>
</dbReference>
<comment type="caution">
    <text evidence="5">The sequence shown here is derived from an EMBL/GenBank/DDBJ whole genome shotgun (WGS) entry which is preliminary data.</text>
</comment>
<dbReference type="EMBL" id="JABXYK010000033">
    <property type="protein sequence ID" value="NVP58668.1"/>
    <property type="molecule type" value="Genomic_DNA"/>
</dbReference>
<dbReference type="SMART" id="SM00850">
    <property type="entry name" value="LytTR"/>
    <property type="match status" value="1"/>
</dbReference>
<dbReference type="InterPro" id="IPR011006">
    <property type="entry name" value="CheY-like_superfamily"/>
</dbReference>
<evidence type="ECO:0000313" key="5">
    <source>
        <dbReference type="EMBL" id="NVP58668.1"/>
    </source>
</evidence>
<feature type="domain" description="HTH LytTR-type" evidence="4">
    <location>
        <begin position="153"/>
        <end position="255"/>
    </location>
</feature>
<evidence type="ECO:0000259" key="3">
    <source>
        <dbReference type="PROSITE" id="PS50110"/>
    </source>
</evidence>
<dbReference type="RefSeq" id="WP_176952558.1">
    <property type="nucleotide sequence ID" value="NZ_JABXYK010000033.1"/>
</dbReference>
<proteinExistence type="predicted"/>
<sequence length="255" mass="28141">MSDITAVLVDDEPIAQRRMSRLLASIGDVRVLAEAGDVSDAVEKVRLHRPDLLLLDVRMPGGDGFDVLAALKGTCPEVIFVTAFGDYALPAFAAAAVDYVTKPVDAVRLSTAVARARTRIASRLAAERISDLEAAFEALQQAMKREQDGAPPFWVRSRGRILRITASSVTRIEAERDYSRLHADGEGYLLDETLASLERRLPSSEFIRVHRSTIVRTAAIKGFRRGRYGTWTADITDGAEVRIGRRYISCLKLIE</sequence>
<dbReference type="Pfam" id="PF04397">
    <property type="entry name" value="LytTR"/>
    <property type="match status" value="1"/>
</dbReference>
<protein>
    <submittedName>
        <fullName evidence="5">Response regulator transcription factor</fullName>
    </submittedName>
</protein>
<dbReference type="Gene3D" id="2.40.50.1020">
    <property type="entry name" value="LytTr DNA-binding domain"/>
    <property type="match status" value="1"/>
</dbReference>
<feature type="modified residue" description="4-aspartylphosphate" evidence="2">
    <location>
        <position position="56"/>
    </location>
</feature>
<dbReference type="SMART" id="SM00448">
    <property type="entry name" value="REC"/>
    <property type="match status" value="1"/>
</dbReference>
<keyword evidence="1" id="KW-0238">DNA-binding</keyword>
<feature type="domain" description="Response regulatory" evidence="3">
    <location>
        <begin position="5"/>
        <end position="117"/>
    </location>
</feature>
<dbReference type="Proteomes" id="UP000659172">
    <property type="component" value="Unassembled WGS sequence"/>
</dbReference>
<evidence type="ECO:0000256" key="1">
    <source>
        <dbReference type="ARBA" id="ARBA00023125"/>
    </source>
</evidence>
<evidence type="ECO:0000256" key="2">
    <source>
        <dbReference type="PROSITE-ProRule" id="PRU00169"/>
    </source>
</evidence>
<keyword evidence="2" id="KW-0597">Phosphoprotein</keyword>
<evidence type="ECO:0000313" key="6">
    <source>
        <dbReference type="Proteomes" id="UP000659172"/>
    </source>
</evidence>
<reference evidence="5 6" key="1">
    <citation type="submission" date="2020-06" db="EMBL/GenBank/DDBJ databases">
        <title>Rhizobium sp.nov. isolated from the tomato plant.</title>
        <authorList>
            <person name="Thin K.K."/>
            <person name="Zhang X."/>
            <person name="He S."/>
        </authorList>
    </citation>
    <scope>NUCLEOTIDE SEQUENCE [LARGE SCALE GENOMIC DNA]</scope>
    <source>
        <strain evidence="5 6">DBTS2</strain>
    </source>
</reference>
<name>A0ABX2QQ25_9HYPH</name>
<organism evidence="5 6">
    <name type="scientific">Mycoplana rhizolycopersici</name>
    <dbReference type="NCBI Taxonomy" id="2746702"/>
    <lineage>
        <taxon>Bacteria</taxon>
        <taxon>Pseudomonadati</taxon>
        <taxon>Pseudomonadota</taxon>
        <taxon>Alphaproteobacteria</taxon>
        <taxon>Hyphomicrobiales</taxon>
        <taxon>Rhizobiaceae</taxon>
        <taxon>Mycoplana</taxon>
    </lineage>
</organism>
<dbReference type="PROSITE" id="PS50930">
    <property type="entry name" value="HTH_LYTTR"/>
    <property type="match status" value="1"/>
</dbReference>
<gene>
    <name evidence="5" type="ORF">HV823_25910</name>
</gene>